<name>A0A8B6E358_MYTGA</name>
<reference evidence="1" key="1">
    <citation type="submission" date="2018-11" db="EMBL/GenBank/DDBJ databases">
        <authorList>
            <person name="Alioto T."/>
            <person name="Alioto T."/>
        </authorList>
    </citation>
    <scope>NUCLEOTIDE SEQUENCE</scope>
</reference>
<evidence type="ECO:0000313" key="1">
    <source>
        <dbReference type="EMBL" id="VDI28349.1"/>
    </source>
</evidence>
<dbReference type="InterPro" id="IPR036770">
    <property type="entry name" value="Ankyrin_rpt-contain_sf"/>
</dbReference>
<gene>
    <name evidence="1" type="ORF">MGAL_10B070659</name>
</gene>
<comment type="caution">
    <text evidence="1">The sequence shown here is derived from an EMBL/GenBank/DDBJ whole genome shotgun (WGS) entry which is preliminary data.</text>
</comment>
<dbReference type="EMBL" id="UYJE01004477">
    <property type="protein sequence ID" value="VDI28349.1"/>
    <property type="molecule type" value="Genomic_DNA"/>
</dbReference>
<dbReference type="SUPFAM" id="SSF48403">
    <property type="entry name" value="Ankyrin repeat"/>
    <property type="match status" value="1"/>
</dbReference>
<dbReference type="OrthoDB" id="6082399at2759"/>
<organism evidence="1 2">
    <name type="scientific">Mytilus galloprovincialis</name>
    <name type="common">Mediterranean mussel</name>
    <dbReference type="NCBI Taxonomy" id="29158"/>
    <lineage>
        <taxon>Eukaryota</taxon>
        <taxon>Metazoa</taxon>
        <taxon>Spiralia</taxon>
        <taxon>Lophotrochozoa</taxon>
        <taxon>Mollusca</taxon>
        <taxon>Bivalvia</taxon>
        <taxon>Autobranchia</taxon>
        <taxon>Pteriomorphia</taxon>
        <taxon>Mytilida</taxon>
        <taxon>Mytiloidea</taxon>
        <taxon>Mytilidae</taxon>
        <taxon>Mytilinae</taxon>
        <taxon>Mytilus</taxon>
    </lineage>
</organism>
<dbReference type="Proteomes" id="UP000596742">
    <property type="component" value="Unassembled WGS sequence"/>
</dbReference>
<proteinExistence type="predicted"/>
<keyword evidence="2" id="KW-1185">Reference proteome</keyword>
<evidence type="ECO:0000313" key="2">
    <source>
        <dbReference type="Proteomes" id="UP000596742"/>
    </source>
</evidence>
<dbReference type="AlphaFoldDB" id="A0A8B6E358"/>
<sequence>MLFLQHKCFGPFTEIQTNDKSTENCGCSHYLEGGFKDGVSKQTILDILEISILYCMCPHVLQNQSFAQVTNRDDDSYVDTENHASMQQDIFDSWKLKICEKNLPPCNKRIRNSVKQAAGVYWTPLAIFFGKNKFIVSMLKYCKKKMYDVPIFTLLHNLSVPLLSILHENSSIMYEVVSNYPRSILSAPINCTVNKNGRVLNCDYGTFSLVLELTMIHDFKMLYKIIRKDRCLLREANVSGMEFCNLLSDTMNNLIIHKHVDDLEYLLSVKKLPLESYASLFHLIYKSDARWIYSTIFDKSDFCSRFLSWKTKIIKKESKLLTEILFTSVLHGDTVAFNKFVEYGFNVNTEVNECSILVWAEQLNFPEIVALLLKAGARRVANPTYKELKNVIITYEDYYATLADPEYNRVSILHRLYENTTSSVFFDTNPAPFTLNSAIPSFHVIKYLLLHDKGIGNIDDFLFTLPYHRYFIRDTHILHLIIRSHSSMRLQANDIDRIVKFKSLSFNLNNDTLFDLLSEITNYSLSTDEIKAFERFTLTELPCLPVKTLKTFCRNKIRQHYMGYKLFKFLDIMNEQIPSSVCSFLLKEDVLKLFLSDKQLNRMDEDSSDADKYFV</sequence>
<accession>A0A8B6E358</accession>
<protein>
    <submittedName>
        <fullName evidence="1">Uncharacterized protein</fullName>
    </submittedName>
</protein>